<sequence>MAAAVALQVKRANGGAPLVLHDHIDQMAKTGTLLIEQTKTFIAYNWPRSPTNELTDCTPPSTKHLLATL</sequence>
<accession>A0A3M5R762</accession>
<dbReference type="EMBL" id="RBTT01000320">
    <property type="protein sequence ID" value="RMU04901.1"/>
    <property type="molecule type" value="Genomic_DNA"/>
</dbReference>
<reference evidence="1 2" key="1">
    <citation type="submission" date="2018-08" db="EMBL/GenBank/DDBJ databases">
        <title>Recombination of ecologically and evolutionarily significant loci maintains genetic cohesion in the Pseudomonas syringae species complex.</title>
        <authorList>
            <person name="Dillon M."/>
            <person name="Thakur S."/>
            <person name="Almeida R.N.D."/>
            <person name="Weir B.S."/>
            <person name="Guttman D.S."/>
        </authorList>
    </citation>
    <scope>NUCLEOTIDE SEQUENCE [LARGE SCALE GENOMIC DNA]</scope>
    <source>
        <strain evidence="1 2">ICMP 9829</strain>
    </source>
</reference>
<proteinExistence type="predicted"/>
<protein>
    <submittedName>
        <fullName evidence="1">Uncharacterized protein</fullName>
    </submittedName>
</protein>
<dbReference type="Proteomes" id="UP000274212">
    <property type="component" value="Unassembled WGS sequence"/>
</dbReference>
<gene>
    <name evidence="1" type="ORF">ALP36_02400</name>
</gene>
<evidence type="ECO:0000313" key="1">
    <source>
        <dbReference type="EMBL" id="RMU04901.1"/>
    </source>
</evidence>
<evidence type="ECO:0000313" key="2">
    <source>
        <dbReference type="Proteomes" id="UP000274212"/>
    </source>
</evidence>
<comment type="caution">
    <text evidence="1">The sequence shown here is derived from an EMBL/GenBank/DDBJ whole genome shotgun (WGS) entry which is preliminary data.</text>
</comment>
<name>A0A3M5R762_9PSED</name>
<organism evidence="1 2">
    <name type="scientific">Pseudomonas syringae pv. coriandricola</name>
    <dbReference type="NCBI Taxonomy" id="264453"/>
    <lineage>
        <taxon>Bacteria</taxon>
        <taxon>Pseudomonadati</taxon>
        <taxon>Pseudomonadota</taxon>
        <taxon>Gammaproteobacteria</taxon>
        <taxon>Pseudomonadales</taxon>
        <taxon>Pseudomonadaceae</taxon>
        <taxon>Pseudomonas</taxon>
    </lineage>
</organism>
<dbReference type="AlphaFoldDB" id="A0A3M5R762"/>